<comment type="caution">
    <text evidence="9">The sequence shown here is derived from an EMBL/GenBank/DDBJ whole genome shotgun (WGS) entry which is preliminary data.</text>
</comment>
<dbReference type="AlphaFoldDB" id="A0A1V9X4E5"/>
<dbReference type="GO" id="GO:0140359">
    <property type="term" value="F:ABC-type transporter activity"/>
    <property type="evidence" value="ECO:0007669"/>
    <property type="project" value="InterPro"/>
</dbReference>
<gene>
    <name evidence="9" type="ORF">BIW11_13010</name>
</gene>
<dbReference type="PANTHER" id="PTHR19229:SF250">
    <property type="entry name" value="ABC TRANSPORTER DOMAIN-CONTAINING PROTEIN-RELATED"/>
    <property type="match status" value="1"/>
</dbReference>
<dbReference type="PROSITE" id="PS50893">
    <property type="entry name" value="ABC_TRANSPORTER_2"/>
    <property type="match status" value="1"/>
</dbReference>
<keyword evidence="3" id="KW-0547">Nucleotide-binding</keyword>
<feature type="transmembrane region" description="Helical" evidence="7">
    <location>
        <begin position="140"/>
        <end position="168"/>
    </location>
</feature>
<evidence type="ECO:0000313" key="10">
    <source>
        <dbReference type="Proteomes" id="UP000192247"/>
    </source>
</evidence>
<feature type="transmembrane region" description="Helical" evidence="7">
    <location>
        <begin position="91"/>
        <end position="119"/>
    </location>
</feature>
<dbReference type="InterPro" id="IPR026082">
    <property type="entry name" value="ABCA"/>
</dbReference>
<feature type="non-terminal residue" evidence="9">
    <location>
        <position position="1"/>
    </location>
</feature>
<feature type="transmembrane region" description="Helical" evidence="7">
    <location>
        <begin position="214"/>
        <end position="240"/>
    </location>
</feature>
<evidence type="ECO:0000256" key="5">
    <source>
        <dbReference type="ARBA" id="ARBA00022989"/>
    </source>
</evidence>
<evidence type="ECO:0000256" key="6">
    <source>
        <dbReference type="ARBA" id="ARBA00023136"/>
    </source>
</evidence>
<dbReference type="InterPro" id="IPR003593">
    <property type="entry name" value="AAA+_ATPase"/>
</dbReference>
<evidence type="ECO:0000259" key="8">
    <source>
        <dbReference type="PROSITE" id="PS50893"/>
    </source>
</evidence>
<dbReference type="CDD" id="cd03263">
    <property type="entry name" value="ABC_subfamily_A"/>
    <property type="match status" value="1"/>
</dbReference>
<feature type="transmembrane region" description="Helical" evidence="7">
    <location>
        <begin position="180"/>
        <end position="202"/>
    </location>
</feature>
<evidence type="ECO:0000256" key="7">
    <source>
        <dbReference type="SAM" id="Phobius"/>
    </source>
</evidence>
<organism evidence="9 10">
    <name type="scientific">Tropilaelaps mercedesae</name>
    <dbReference type="NCBI Taxonomy" id="418985"/>
    <lineage>
        <taxon>Eukaryota</taxon>
        <taxon>Metazoa</taxon>
        <taxon>Ecdysozoa</taxon>
        <taxon>Arthropoda</taxon>
        <taxon>Chelicerata</taxon>
        <taxon>Arachnida</taxon>
        <taxon>Acari</taxon>
        <taxon>Parasitiformes</taxon>
        <taxon>Mesostigmata</taxon>
        <taxon>Gamasina</taxon>
        <taxon>Dermanyssoidea</taxon>
        <taxon>Laelapidae</taxon>
        <taxon>Tropilaelaps</taxon>
    </lineage>
</organism>
<dbReference type="SUPFAM" id="SSF52540">
    <property type="entry name" value="P-loop containing nucleoside triphosphate hydrolases"/>
    <property type="match status" value="1"/>
</dbReference>
<dbReference type="GO" id="GO:0016887">
    <property type="term" value="F:ATP hydrolysis activity"/>
    <property type="evidence" value="ECO:0007669"/>
    <property type="project" value="InterPro"/>
</dbReference>
<evidence type="ECO:0000256" key="4">
    <source>
        <dbReference type="ARBA" id="ARBA00022840"/>
    </source>
</evidence>
<accession>A0A1V9X4E5</accession>
<dbReference type="Proteomes" id="UP000192247">
    <property type="component" value="Unassembled WGS sequence"/>
</dbReference>
<keyword evidence="4 9" id="KW-0067">ATP-binding</keyword>
<dbReference type="Pfam" id="PF00005">
    <property type="entry name" value="ABC_tran"/>
    <property type="match status" value="1"/>
</dbReference>
<proteinExistence type="predicted"/>
<dbReference type="FunFam" id="3.40.50.300:FF:000327">
    <property type="entry name" value="ATP-binding cassette sub-family A member 3"/>
    <property type="match status" value="1"/>
</dbReference>
<comment type="subcellular location">
    <subcellularLocation>
        <location evidence="1">Membrane</location>
        <topology evidence="1">Multi-pass membrane protein</topology>
    </subcellularLocation>
</comment>
<reference evidence="9 10" key="1">
    <citation type="journal article" date="2017" name="Gigascience">
        <title>Draft genome of the honey bee ectoparasitic mite, Tropilaelaps mercedesae, is shaped by the parasitic life history.</title>
        <authorList>
            <person name="Dong X."/>
            <person name="Armstrong S.D."/>
            <person name="Xia D."/>
            <person name="Makepeace B.L."/>
            <person name="Darby A.C."/>
            <person name="Kadowaki T."/>
        </authorList>
    </citation>
    <scope>NUCLEOTIDE SEQUENCE [LARGE SCALE GENOMIC DNA]</scope>
    <source>
        <strain evidence="9">Wuxi-XJTLU</strain>
    </source>
</reference>
<keyword evidence="6 7" id="KW-0472">Membrane</keyword>
<feature type="domain" description="ABC transporter" evidence="8">
    <location>
        <begin position="427"/>
        <end position="658"/>
    </location>
</feature>
<dbReference type="Pfam" id="PF12698">
    <property type="entry name" value="ABC2_membrane_3"/>
    <property type="match status" value="1"/>
</dbReference>
<dbReference type="GO" id="GO:0016020">
    <property type="term" value="C:membrane"/>
    <property type="evidence" value="ECO:0007669"/>
    <property type="project" value="UniProtKB-SubCell"/>
</dbReference>
<dbReference type="STRING" id="418985.A0A1V9X4E5"/>
<dbReference type="GO" id="GO:0005319">
    <property type="term" value="F:lipid transporter activity"/>
    <property type="evidence" value="ECO:0007669"/>
    <property type="project" value="TreeGrafter"/>
</dbReference>
<evidence type="ECO:0000256" key="3">
    <source>
        <dbReference type="ARBA" id="ARBA00022741"/>
    </source>
</evidence>
<protein>
    <submittedName>
        <fullName evidence="9">ATP-binding cassette sub-family A member 1-like</fullName>
    </submittedName>
</protein>
<dbReference type="EMBL" id="MNPL01025465">
    <property type="protein sequence ID" value="OQR68276.1"/>
    <property type="molecule type" value="Genomic_DNA"/>
</dbReference>
<dbReference type="InterPro" id="IPR027417">
    <property type="entry name" value="P-loop_NTPase"/>
</dbReference>
<dbReference type="Pfam" id="PF23321">
    <property type="entry name" value="R1_ABCA1"/>
    <property type="match status" value="1"/>
</dbReference>
<name>A0A1V9X4E5_9ACAR</name>
<dbReference type="SMART" id="SM00382">
    <property type="entry name" value="AAA"/>
    <property type="match status" value="1"/>
</dbReference>
<dbReference type="Gene3D" id="3.40.50.300">
    <property type="entry name" value="P-loop containing nucleotide triphosphate hydrolases"/>
    <property type="match status" value="1"/>
</dbReference>
<feature type="transmembrane region" description="Helical" evidence="7">
    <location>
        <begin position="337"/>
        <end position="358"/>
    </location>
</feature>
<evidence type="ECO:0000313" key="9">
    <source>
        <dbReference type="EMBL" id="OQR68276.1"/>
    </source>
</evidence>
<dbReference type="PANTHER" id="PTHR19229">
    <property type="entry name" value="ATP-BINDING CASSETTE TRANSPORTER SUBFAMILY A ABCA"/>
    <property type="match status" value="1"/>
</dbReference>
<evidence type="ECO:0000256" key="2">
    <source>
        <dbReference type="ARBA" id="ARBA00022692"/>
    </source>
</evidence>
<evidence type="ECO:0000256" key="1">
    <source>
        <dbReference type="ARBA" id="ARBA00004141"/>
    </source>
</evidence>
<dbReference type="OrthoDB" id="6435757at2759"/>
<dbReference type="GO" id="GO:0005524">
    <property type="term" value="F:ATP binding"/>
    <property type="evidence" value="ECO:0007669"/>
    <property type="project" value="UniProtKB-KW"/>
</dbReference>
<keyword evidence="5 7" id="KW-1133">Transmembrane helix</keyword>
<dbReference type="InterPro" id="IPR056264">
    <property type="entry name" value="R2_ABCA1-4-like"/>
</dbReference>
<dbReference type="InterPro" id="IPR013525">
    <property type="entry name" value="ABC2_TM"/>
</dbReference>
<dbReference type="InterPro" id="IPR003439">
    <property type="entry name" value="ABC_transporter-like_ATP-bd"/>
</dbReference>
<keyword evidence="10" id="KW-1185">Reference proteome</keyword>
<keyword evidence="2 7" id="KW-0812">Transmembrane</keyword>
<sequence length="807" mass="88704">WRAYTPTIGHEDPTSYKSQWAMGGGPADIAGGETLLWFNGEPFHFGAAALGVWQTAILKYLLASNSTGSPVPVSVNINNHPLGTARTEGSVLLFVMVRFASVLPISLATAFLTCSLVFFPIQERISKAKLVQIMSGVHRSIYFGASFLFDLILIIISAAFMILVLVLYNPGGSFTAHNDTWLAIWVLLCTYGFTMVPLAYLFSYFFQAPGAGFAIMLGIASFCGGVVVSLVSLVDFLGFLPGNPLRLSVEDVEMAVHVLNYIPPFAVVWGFTNVHINGLSKQFCEEMDAEARVPICLAFRKIVETCCHRCNENHGGVNVTMCYKHESPFLLNNRNGAGYQLMAMAIVGVLGFFVLVLVEINPHRFVNFLEWVSCRSLRNALASSLKKKPKTSLSFAAVNTEDDSDVVAERRGVDAAIADAKVGDYAFIAHELTKFYSDFKAVDNISFRVNHNECFGLLGVNGAGKTTTFSILTGDLSMSEGNAYVADANLQASLRKFQSYIGYCPQFDALLDNMSGREMLELFCALRGVPSKQTETIVSQMISMSDIGLHANKPTSSYSGGTKRKLSIALAMIGNPAVLFLDEPTAGVDPAARRKIWATLTKAQKDLGTAIILTSHSMEECEALCSRLAIMVNGNFRCLGSSQHLKNKFGQGFTVIIKLKACETPSVVAPEVCAMMDRLFPGENKLKDSYQCLLHFHITDTSLLWSVLFEKIEQLKDQFDFEDVVVSDTSLEQIFLAFAKTQRSQHQDEMGVRLKEGAVRVISAVVLEKVMKLKSPIKNLLKDDTSPEKDGINIFEEGEKRILESMR</sequence>
<dbReference type="InParanoid" id="A0A1V9X4E5"/>